<keyword evidence="3 6" id="KW-0812">Transmembrane</keyword>
<dbReference type="RefSeq" id="WP_353540632.1">
    <property type="nucleotide sequence ID" value="NZ_BAABRN010000003.1"/>
</dbReference>
<name>A0ABP9V5U8_9DEIO</name>
<feature type="transmembrane region" description="Helical" evidence="6">
    <location>
        <begin position="89"/>
        <end position="109"/>
    </location>
</feature>
<evidence type="ECO:0000256" key="6">
    <source>
        <dbReference type="SAM" id="Phobius"/>
    </source>
</evidence>
<accession>A0ABP9V5U8</accession>
<dbReference type="Proteomes" id="UP001458946">
    <property type="component" value="Unassembled WGS sequence"/>
</dbReference>
<evidence type="ECO:0000256" key="3">
    <source>
        <dbReference type="ARBA" id="ARBA00022692"/>
    </source>
</evidence>
<protein>
    <submittedName>
        <fullName evidence="7">Riboflavin import permease protein RfuD</fullName>
    </submittedName>
</protein>
<keyword evidence="5 6" id="KW-0472">Membrane</keyword>
<evidence type="ECO:0000256" key="5">
    <source>
        <dbReference type="ARBA" id="ARBA00023136"/>
    </source>
</evidence>
<reference evidence="7 8" key="1">
    <citation type="submission" date="2024-02" db="EMBL/GenBank/DDBJ databases">
        <title>Deinococcus xinjiangensis NBRC 107630.</title>
        <authorList>
            <person name="Ichikawa N."/>
            <person name="Katano-Makiyama Y."/>
            <person name="Hidaka K."/>
        </authorList>
    </citation>
    <scope>NUCLEOTIDE SEQUENCE [LARGE SCALE GENOMIC DNA]</scope>
    <source>
        <strain evidence="7 8">NBRC 107630</strain>
    </source>
</reference>
<dbReference type="PANTHER" id="PTHR43370:SF2">
    <property type="entry name" value="ABC TRANSPORTER PERMEASE PROTEIN"/>
    <property type="match status" value="1"/>
</dbReference>
<dbReference type="CDD" id="cd06580">
    <property type="entry name" value="TM_PBP1_transp_TpRbsC_like"/>
    <property type="match status" value="1"/>
</dbReference>
<feature type="transmembrane region" description="Helical" evidence="6">
    <location>
        <begin position="9"/>
        <end position="28"/>
    </location>
</feature>
<feature type="transmembrane region" description="Helical" evidence="6">
    <location>
        <begin position="130"/>
        <end position="150"/>
    </location>
</feature>
<comment type="subcellular location">
    <subcellularLocation>
        <location evidence="1">Cell membrane</location>
        <topology evidence="1">Multi-pass membrane protein</topology>
    </subcellularLocation>
</comment>
<keyword evidence="8" id="KW-1185">Reference proteome</keyword>
<evidence type="ECO:0000256" key="1">
    <source>
        <dbReference type="ARBA" id="ARBA00004651"/>
    </source>
</evidence>
<feature type="transmembrane region" description="Helical" evidence="6">
    <location>
        <begin position="181"/>
        <end position="202"/>
    </location>
</feature>
<dbReference type="PANTHER" id="PTHR43370">
    <property type="entry name" value="SUGAR ABC TRANSPORTER INTEGRAL MEMBRANE PROTEIN-RELATED"/>
    <property type="match status" value="1"/>
</dbReference>
<gene>
    <name evidence="7" type="primary">rfuD_1</name>
    <name evidence="7" type="ORF">Dxin01_00373</name>
</gene>
<feature type="transmembrane region" description="Helical" evidence="6">
    <location>
        <begin position="34"/>
        <end position="55"/>
    </location>
</feature>
<feature type="transmembrane region" description="Helical" evidence="6">
    <location>
        <begin position="62"/>
        <end position="83"/>
    </location>
</feature>
<sequence>MDNLILEALVRALAVGTPLLLACLGAILNERGGVVNLGVEGLMAVGALAAFAVASSSPDANLWVAVGASMLAGALLAALHAFATVTLRANQFVSGLALALIGTGAAGLLGKKYEGLPLFNKVQDWHLGGFAISPFTVAALVLAAGLAFYLNSTRSGLTLRSVGENPAAADVLGVNVGLVRWLAVMGGGALAGLAGAFLSLSYRASWSDNMTGGLGWIAVALVIFVGWRPLRAILGSIFFGFLYYLQFRLQGNSPIPPEVFSAMPFVLVLVVLALAGRRGQAGDAPAALGRAYVRGER</sequence>
<dbReference type="InterPro" id="IPR001851">
    <property type="entry name" value="ABC_transp_permease"/>
</dbReference>
<keyword evidence="2" id="KW-1003">Cell membrane</keyword>
<organism evidence="7 8">
    <name type="scientific">Deinococcus xinjiangensis</name>
    <dbReference type="NCBI Taxonomy" id="457454"/>
    <lineage>
        <taxon>Bacteria</taxon>
        <taxon>Thermotogati</taxon>
        <taxon>Deinococcota</taxon>
        <taxon>Deinococci</taxon>
        <taxon>Deinococcales</taxon>
        <taxon>Deinococcaceae</taxon>
        <taxon>Deinococcus</taxon>
    </lineage>
</organism>
<keyword evidence="4 6" id="KW-1133">Transmembrane helix</keyword>
<evidence type="ECO:0000313" key="8">
    <source>
        <dbReference type="Proteomes" id="UP001458946"/>
    </source>
</evidence>
<dbReference type="EMBL" id="BAABRN010000003">
    <property type="protein sequence ID" value="GAA5500649.1"/>
    <property type="molecule type" value="Genomic_DNA"/>
</dbReference>
<dbReference type="Pfam" id="PF02653">
    <property type="entry name" value="BPD_transp_2"/>
    <property type="match status" value="1"/>
</dbReference>
<proteinExistence type="predicted"/>
<evidence type="ECO:0000256" key="4">
    <source>
        <dbReference type="ARBA" id="ARBA00022989"/>
    </source>
</evidence>
<comment type="caution">
    <text evidence="7">The sequence shown here is derived from an EMBL/GenBank/DDBJ whole genome shotgun (WGS) entry which is preliminary data.</text>
</comment>
<feature type="transmembrane region" description="Helical" evidence="6">
    <location>
        <begin position="214"/>
        <end position="247"/>
    </location>
</feature>
<evidence type="ECO:0000313" key="7">
    <source>
        <dbReference type="EMBL" id="GAA5500649.1"/>
    </source>
</evidence>
<feature type="transmembrane region" description="Helical" evidence="6">
    <location>
        <begin position="259"/>
        <end position="276"/>
    </location>
</feature>
<evidence type="ECO:0000256" key="2">
    <source>
        <dbReference type="ARBA" id="ARBA00022475"/>
    </source>
</evidence>